<dbReference type="Proteomes" id="UP000238479">
    <property type="component" value="Chromosome 2"/>
</dbReference>
<dbReference type="GO" id="GO:0004523">
    <property type="term" value="F:RNA-DNA hybrid ribonuclease activity"/>
    <property type="evidence" value="ECO:0007669"/>
    <property type="project" value="InterPro"/>
</dbReference>
<dbReference type="InterPro" id="IPR012337">
    <property type="entry name" value="RNaseH-like_sf"/>
</dbReference>
<dbReference type="Gramene" id="PRQ49763">
    <property type="protein sequence ID" value="PRQ49763"/>
    <property type="gene ID" value="RchiOBHm_Chr2g0125521"/>
</dbReference>
<dbReference type="SUPFAM" id="SSF53098">
    <property type="entry name" value="Ribonuclease H-like"/>
    <property type="match status" value="1"/>
</dbReference>
<dbReference type="AlphaFoldDB" id="A0A2P6RTK5"/>
<accession>A0A2P6RTK5</accession>
<dbReference type="InterPro" id="IPR036397">
    <property type="entry name" value="RNaseH_sf"/>
</dbReference>
<protein>
    <submittedName>
        <fullName evidence="2">Putative ribonuclease H-like domain-containing protein</fullName>
    </submittedName>
</protein>
<dbReference type="PANTHER" id="PTHR47074">
    <property type="entry name" value="BNAC02G40300D PROTEIN"/>
    <property type="match status" value="1"/>
</dbReference>
<dbReference type="InterPro" id="IPR002156">
    <property type="entry name" value="RNaseH_domain"/>
</dbReference>
<dbReference type="InterPro" id="IPR052929">
    <property type="entry name" value="RNase_H-like_EbsB-rel"/>
</dbReference>
<evidence type="ECO:0000313" key="3">
    <source>
        <dbReference type="Proteomes" id="UP000238479"/>
    </source>
</evidence>
<comment type="caution">
    <text evidence="2">The sequence shown here is derived from an EMBL/GenBank/DDBJ whole genome shotgun (WGS) entry which is preliminary data.</text>
</comment>
<dbReference type="OMA" id="IQIRHIY"/>
<dbReference type="Pfam" id="PF13456">
    <property type="entry name" value="RVT_3"/>
    <property type="match status" value="1"/>
</dbReference>
<evidence type="ECO:0000259" key="1">
    <source>
        <dbReference type="Pfam" id="PF13456"/>
    </source>
</evidence>
<reference evidence="2 3" key="1">
    <citation type="journal article" date="2018" name="Nat. Genet.">
        <title>The Rosa genome provides new insights in the design of modern roses.</title>
        <authorList>
            <person name="Bendahmane M."/>
        </authorList>
    </citation>
    <scope>NUCLEOTIDE SEQUENCE [LARGE SCALE GENOMIC DNA]</scope>
    <source>
        <strain evidence="3">cv. Old Blush</strain>
    </source>
</reference>
<dbReference type="PANTHER" id="PTHR47074:SF11">
    <property type="entry name" value="REVERSE TRANSCRIPTASE-LIKE PROTEIN"/>
    <property type="match status" value="1"/>
</dbReference>
<name>A0A2P6RTK5_ROSCH</name>
<organism evidence="2 3">
    <name type="scientific">Rosa chinensis</name>
    <name type="common">China rose</name>
    <dbReference type="NCBI Taxonomy" id="74649"/>
    <lineage>
        <taxon>Eukaryota</taxon>
        <taxon>Viridiplantae</taxon>
        <taxon>Streptophyta</taxon>
        <taxon>Embryophyta</taxon>
        <taxon>Tracheophyta</taxon>
        <taxon>Spermatophyta</taxon>
        <taxon>Magnoliopsida</taxon>
        <taxon>eudicotyledons</taxon>
        <taxon>Gunneridae</taxon>
        <taxon>Pentapetalae</taxon>
        <taxon>rosids</taxon>
        <taxon>fabids</taxon>
        <taxon>Rosales</taxon>
        <taxon>Rosaceae</taxon>
        <taxon>Rosoideae</taxon>
        <taxon>Rosoideae incertae sedis</taxon>
        <taxon>Rosa</taxon>
    </lineage>
</organism>
<gene>
    <name evidence="2" type="ORF">RchiOBHm_Chr2g0125521</name>
</gene>
<dbReference type="InterPro" id="IPR044730">
    <property type="entry name" value="RNase_H-like_dom_plant"/>
</dbReference>
<sequence length="116" mass="12764">MGIAALARPFVHAHSVLNMEAEVCRAGLLLGIHQGWADVDIESDSAILIAALKSKEKNFSKVSRVLDDCKDYFDDFQSIQIRHIYHEANVVANRLAHLASSCSVDDVWLGETSAII</sequence>
<dbReference type="CDD" id="cd06222">
    <property type="entry name" value="RNase_H_like"/>
    <property type="match status" value="1"/>
</dbReference>
<dbReference type="GO" id="GO:0003676">
    <property type="term" value="F:nucleic acid binding"/>
    <property type="evidence" value="ECO:0007669"/>
    <property type="project" value="InterPro"/>
</dbReference>
<evidence type="ECO:0000313" key="2">
    <source>
        <dbReference type="EMBL" id="PRQ49763.1"/>
    </source>
</evidence>
<proteinExistence type="predicted"/>
<dbReference type="EMBL" id="PDCK01000040">
    <property type="protein sequence ID" value="PRQ49763.1"/>
    <property type="molecule type" value="Genomic_DNA"/>
</dbReference>
<feature type="domain" description="RNase H type-1" evidence="1">
    <location>
        <begin position="8"/>
        <end position="98"/>
    </location>
</feature>
<keyword evidence="3" id="KW-1185">Reference proteome</keyword>
<dbReference type="Gene3D" id="3.30.420.10">
    <property type="entry name" value="Ribonuclease H-like superfamily/Ribonuclease H"/>
    <property type="match status" value="1"/>
</dbReference>